<dbReference type="Pfam" id="PF17682">
    <property type="entry name" value="Tau95_N"/>
    <property type="match status" value="1"/>
</dbReference>
<dbReference type="PANTHER" id="PTHR13230">
    <property type="entry name" value="GENERAL TRANSCRIPTION FACTOR IIIC, POLYPEPTIDE 5"/>
    <property type="match status" value="1"/>
</dbReference>
<dbReference type="Gene3D" id="3.30.200.160">
    <property type="entry name" value="TFIIIC, subcomplex tauA, subunit Sfc1, barrel domain"/>
    <property type="match status" value="1"/>
</dbReference>
<dbReference type="InterPro" id="IPR040454">
    <property type="entry name" value="TF_IIIC_Tfc1/Sfc1"/>
</dbReference>
<organism evidence="2 3">
    <name type="scientific">Periplaneta americana</name>
    <name type="common">American cockroach</name>
    <name type="synonym">Blatta americana</name>
    <dbReference type="NCBI Taxonomy" id="6978"/>
    <lineage>
        <taxon>Eukaryota</taxon>
        <taxon>Metazoa</taxon>
        <taxon>Ecdysozoa</taxon>
        <taxon>Arthropoda</taxon>
        <taxon>Hexapoda</taxon>
        <taxon>Insecta</taxon>
        <taxon>Pterygota</taxon>
        <taxon>Neoptera</taxon>
        <taxon>Polyneoptera</taxon>
        <taxon>Dictyoptera</taxon>
        <taxon>Blattodea</taxon>
        <taxon>Blattoidea</taxon>
        <taxon>Blattidae</taxon>
        <taxon>Blattinae</taxon>
        <taxon>Periplaneta</taxon>
    </lineage>
</organism>
<name>A0ABQ8RZG7_PERAM</name>
<proteinExistence type="predicted"/>
<dbReference type="Proteomes" id="UP001148838">
    <property type="component" value="Unassembled WGS sequence"/>
</dbReference>
<evidence type="ECO:0000313" key="3">
    <source>
        <dbReference type="Proteomes" id="UP001148838"/>
    </source>
</evidence>
<sequence>MISPGYVNHNTMNTEDEIDIHRFDRKLILVEYPGVVENEEKAIRTLGGLQNISTTYSLRNRRLELRFRPDDAFSKPACGDKHKTLSLLLKIKIRRKKKNEQLLCDSSAEDSDSSSSVCSDESTNTRCSIVVMGRIETAYRFKNLCDFQYLTMNPEFGDHGQMVCKYDSLVPIGLPTASWLAGSAPYFLPPATFSRMDTMQVYKWFSHFKSGNMSTEDMPCPGHPSTGRNDENIAKIKCAIAEDRRKTIDEVSEQTNLS</sequence>
<protein>
    <recommendedName>
        <fullName evidence="1">Transcription factor IIIC subunit Tfc1/Sfc1 triple barrel domain-containing protein</fullName>
    </recommendedName>
</protein>
<evidence type="ECO:0000259" key="1">
    <source>
        <dbReference type="Pfam" id="PF17682"/>
    </source>
</evidence>
<feature type="domain" description="Transcription factor IIIC subunit Tfc1/Sfc1 triple barrel" evidence="1">
    <location>
        <begin position="29"/>
        <end position="150"/>
    </location>
</feature>
<reference evidence="2 3" key="1">
    <citation type="journal article" date="2022" name="Allergy">
        <title>Genome assembly and annotation of Periplaneta americana reveal a comprehensive cockroach allergen profile.</title>
        <authorList>
            <person name="Wang L."/>
            <person name="Xiong Q."/>
            <person name="Saelim N."/>
            <person name="Wang L."/>
            <person name="Nong W."/>
            <person name="Wan A.T."/>
            <person name="Shi M."/>
            <person name="Liu X."/>
            <person name="Cao Q."/>
            <person name="Hui J.H.L."/>
            <person name="Sookrung N."/>
            <person name="Leung T.F."/>
            <person name="Tungtrongchitr A."/>
            <person name="Tsui S.K.W."/>
        </authorList>
    </citation>
    <scope>NUCLEOTIDE SEQUENCE [LARGE SCALE GENOMIC DNA]</scope>
    <source>
        <strain evidence="2">PWHHKU_190912</strain>
    </source>
</reference>
<keyword evidence="3" id="KW-1185">Reference proteome</keyword>
<dbReference type="PANTHER" id="PTHR13230:SF5">
    <property type="entry name" value="GENERAL TRANSCRIPTION FACTOR 3C POLYPEPTIDE 5"/>
    <property type="match status" value="1"/>
</dbReference>
<gene>
    <name evidence="2" type="ORF">ANN_26838</name>
</gene>
<dbReference type="InterPro" id="IPR041499">
    <property type="entry name" value="Tfc1/Sfc1_N"/>
</dbReference>
<dbReference type="InterPro" id="IPR042536">
    <property type="entry name" value="TFIIIC_tauA_Sfc1"/>
</dbReference>
<comment type="caution">
    <text evidence="2">The sequence shown here is derived from an EMBL/GenBank/DDBJ whole genome shotgun (WGS) entry which is preliminary data.</text>
</comment>
<accession>A0ABQ8RZG7</accession>
<evidence type="ECO:0000313" key="2">
    <source>
        <dbReference type="EMBL" id="KAJ4427039.1"/>
    </source>
</evidence>
<dbReference type="EMBL" id="JAJSOF020000039">
    <property type="protein sequence ID" value="KAJ4427039.1"/>
    <property type="molecule type" value="Genomic_DNA"/>
</dbReference>